<feature type="region of interest" description="Disordered" evidence="1">
    <location>
        <begin position="1"/>
        <end position="61"/>
    </location>
</feature>
<comment type="caution">
    <text evidence="2">The sequence shown here is derived from an EMBL/GenBank/DDBJ whole genome shotgun (WGS) entry which is preliminary data.</text>
</comment>
<feature type="compositionally biased region" description="Polar residues" evidence="1">
    <location>
        <begin position="27"/>
        <end position="41"/>
    </location>
</feature>
<evidence type="ECO:0000313" key="3">
    <source>
        <dbReference type="Proteomes" id="UP001372834"/>
    </source>
</evidence>
<proteinExistence type="predicted"/>
<evidence type="ECO:0000313" key="2">
    <source>
        <dbReference type="EMBL" id="KAK6639664.1"/>
    </source>
</evidence>
<dbReference type="AlphaFoldDB" id="A0AAN8S8V0"/>
<gene>
    <name evidence="2" type="ORF">RUM43_007937</name>
</gene>
<name>A0AAN8S8V0_POLSC</name>
<protein>
    <submittedName>
        <fullName evidence="2">Uncharacterized protein</fullName>
    </submittedName>
</protein>
<dbReference type="EMBL" id="JAWJWE010000003">
    <property type="protein sequence ID" value="KAK6639664.1"/>
    <property type="molecule type" value="Genomic_DNA"/>
</dbReference>
<dbReference type="Proteomes" id="UP001372834">
    <property type="component" value="Unassembled WGS sequence"/>
</dbReference>
<accession>A0AAN8S8V0</accession>
<reference evidence="2 3" key="1">
    <citation type="submission" date="2023-10" db="EMBL/GenBank/DDBJ databases">
        <title>Genomes of two closely related lineages of the louse Polyplax serrata with different host specificities.</title>
        <authorList>
            <person name="Martinu J."/>
            <person name="Tarabai H."/>
            <person name="Stefka J."/>
            <person name="Hypsa V."/>
        </authorList>
    </citation>
    <scope>NUCLEOTIDE SEQUENCE [LARGE SCALE GENOMIC DNA]</scope>
    <source>
        <strain evidence="2">HR10_N</strain>
    </source>
</reference>
<organism evidence="2 3">
    <name type="scientific">Polyplax serrata</name>
    <name type="common">Common mouse louse</name>
    <dbReference type="NCBI Taxonomy" id="468196"/>
    <lineage>
        <taxon>Eukaryota</taxon>
        <taxon>Metazoa</taxon>
        <taxon>Ecdysozoa</taxon>
        <taxon>Arthropoda</taxon>
        <taxon>Hexapoda</taxon>
        <taxon>Insecta</taxon>
        <taxon>Pterygota</taxon>
        <taxon>Neoptera</taxon>
        <taxon>Paraneoptera</taxon>
        <taxon>Psocodea</taxon>
        <taxon>Troctomorpha</taxon>
        <taxon>Phthiraptera</taxon>
        <taxon>Anoplura</taxon>
        <taxon>Polyplacidae</taxon>
        <taxon>Polyplax</taxon>
    </lineage>
</organism>
<sequence>MEQAILNGHDEVDNLETVENGFANGDVDNSTENGSPKSANGNAGEVRLKKKAKRLQGTGLE</sequence>
<evidence type="ECO:0000256" key="1">
    <source>
        <dbReference type="SAM" id="MobiDB-lite"/>
    </source>
</evidence>